<organism evidence="2">
    <name type="scientific">bioreactor metagenome</name>
    <dbReference type="NCBI Taxonomy" id="1076179"/>
    <lineage>
        <taxon>unclassified sequences</taxon>
        <taxon>metagenomes</taxon>
        <taxon>ecological metagenomes</taxon>
    </lineage>
</organism>
<evidence type="ECO:0000313" key="2">
    <source>
        <dbReference type="EMBL" id="MPM73122.1"/>
    </source>
</evidence>
<proteinExistence type="predicted"/>
<protein>
    <submittedName>
        <fullName evidence="2">Uncharacterized protein</fullName>
    </submittedName>
</protein>
<keyword evidence="1" id="KW-0812">Transmembrane</keyword>
<comment type="caution">
    <text evidence="2">The sequence shown here is derived from an EMBL/GenBank/DDBJ whole genome shotgun (WGS) entry which is preliminary data.</text>
</comment>
<keyword evidence="1" id="KW-0472">Membrane</keyword>
<keyword evidence="1" id="KW-1133">Transmembrane helix</keyword>
<dbReference type="EMBL" id="VSSQ01025164">
    <property type="protein sequence ID" value="MPM73122.1"/>
    <property type="molecule type" value="Genomic_DNA"/>
</dbReference>
<name>A0A645C623_9ZZZZ</name>
<accession>A0A645C623</accession>
<sequence>MVQKNLYSNFHIILIKVKLLYRLPKYLLLSSQLLGIFISLDVYFIRYSANNNFTHSQDIYGISVETLRPYFRVYTSDILYKINK</sequence>
<evidence type="ECO:0000256" key="1">
    <source>
        <dbReference type="SAM" id="Phobius"/>
    </source>
</evidence>
<reference evidence="2" key="1">
    <citation type="submission" date="2019-08" db="EMBL/GenBank/DDBJ databases">
        <authorList>
            <person name="Kucharzyk K."/>
            <person name="Murdoch R.W."/>
            <person name="Higgins S."/>
            <person name="Loffler F."/>
        </authorList>
    </citation>
    <scope>NUCLEOTIDE SEQUENCE</scope>
</reference>
<feature type="transmembrane region" description="Helical" evidence="1">
    <location>
        <begin position="26"/>
        <end position="45"/>
    </location>
</feature>
<gene>
    <name evidence="2" type="ORF">SDC9_120098</name>
</gene>
<dbReference type="AlphaFoldDB" id="A0A645C623"/>